<dbReference type="Proteomes" id="UP000054630">
    <property type="component" value="Unassembled WGS sequence"/>
</dbReference>
<organism evidence="2 3">
    <name type="scientific">Trichinella nelsoni</name>
    <dbReference type="NCBI Taxonomy" id="6336"/>
    <lineage>
        <taxon>Eukaryota</taxon>
        <taxon>Metazoa</taxon>
        <taxon>Ecdysozoa</taxon>
        <taxon>Nematoda</taxon>
        <taxon>Enoplea</taxon>
        <taxon>Dorylaimia</taxon>
        <taxon>Trichinellida</taxon>
        <taxon>Trichinellidae</taxon>
        <taxon>Trichinella</taxon>
    </lineage>
</organism>
<dbReference type="EMBL" id="JYDL01000008">
    <property type="protein sequence ID" value="KRX26362.1"/>
    <property type="molecule type" value="Genomic_DNA"/>
</dbReference>
<sequence length="79" mass="9299">MLVSSARSEKDISVKFFHFQFYNDKAAQVDLNLYPLLFAQLASVASVVKNLATIYDRRHVRYAYFVVNLLKLFFLYLQE</sequence>
<keyword evidence="1" id="KW-1133">Transmembrane helix</keyword>
<comment type="caution">
    <text evidence="2">The sequence shown here is derived from an EMBL/GenBank/DDBJ whole genome shotgun (WGS) entry which is preliminary data.</text>
</comment>
<keyword evidence="1" id="KW-0812">Transmembrane</keyword>
<dbReference type="AlphaFoldDB" id="A0A0V0SIE4"/>
<gene>
    <name evidence="2" type="ORF">T07_1255</name>
</gene>
<feature type="transmembrane region" description="Helical" evidence="1">
    <location>
        <begin position="60"/>
        <end position="77"/>
    </location>
</feature>
<accession>A0A0V0SIE4</accession>
<proteinExistence type="predicted"/>
<feature type="transmembrane region" description="Helical" evidence="1">
    <location>
        <begin position="31"/>
        <end position="48"/>
    </location>
</feature>
<keyword evidence="1" id="KW-0472">Membrane</keyword>
<evidence type="ECO:0000256" key="1">
    <source>
        <dbReference type="SAM" id="Phobius"/>
    </source>
</evidence>
<evidence type="ECO:0000313" key="3">
    <source>
        <dbReference type="Proteomes" id="UP000054630"/>
    </source>
</evidence>
<keyword evidence="3" id="KW-1185">Reference proteome</keyword>
<protein>
    <submittedName>
        <fullName evidence="2">Uncharacterized protein</fullName>
    </submittedName>
</protein>
<evidence type="ECO:0000313" key="2">
    <source>
        <dbReference type="EMBL" id="KRX26362.1"/>
    </source>
</evidence>
<reference evidence="2 3" key="1">
    <citation type="submission" date="2015-01" db="EMBL/GenBank/DDBJ databases">
        <title>Evolution of Trichinella species and genotypes.</title>
        <authorList>
            <person name="Korhonen P.K."/>
            <person name="Edoardo P."/>
            <person name="Giuseppe L.R."/>
            <person name="Gasser R.B."/>
        </authorList>
    </citation>
    <scope>NUCLEOTIDE SEQUENCE [LARGE SCALE GENOMIC DNA]</scope>
    <source>
        <strain evidence="2">ISS37</strain>
    </source>
</reference>
<name>A0A0V0SIE4_9BILA</name>